<dbReference type="SUPFAM" id="SSF55729">
    <property type="entry name" value="Acyl-CoA N-acyltransferases (Nat)"/>
    <property type="match status" value="1"/>
</dbReference>
<name>A0ABU4SIZ2_9GAMM</name>
<protein>
    <submittedName>
        <fullName evidence="2">GNAT family N-acetyltransferase</fullName>
    </submittedName>
</protein>
<comment type="caution">
    <text evidence="2">The sequence shown here is derived from an EMBL/GenBank/DDBJ whole genome shotgun (WGS) entry which is preliminary data.</text>
</comment>
<evidence type="ECO:0000313" key="2">
    <source>
        <dbReference type="EMBL" id="MDX7998554.1"/>
    </source>
</evidence>
<keyword evidence="3" id="KW-1185">Reference proteome</keyword>
<dbReference type="PROSITE" id="PS51186">
    <property type="entry name" value="GNAT"/>
    <property type="match status" value="1"/>
</dbReference>
<dbReference type="InterPro" id="IPR016181">
    <property type="entry name" value="Acyl_CoA_acyltransferase"/>
</dbReference>
<dbReference type="InterPro" id="IPR000182">
    <property type="entry name" value="GNAT_dom"/>
</dbReference>
<dbReference type="RefSeq" id="WP_319925294.1">
    <property type="nucleotide sequence ID" value="NZ_VCDP01000016.1"/>
</dbReference>
<dbReference type="Proteomes" id="UP001271640">
    <property type="component" value="Unassembled WGS sequence"/>
</dbReference>
<reference evidence="3" key="1">
    <citation type="journal article" date="2024" name="Toxins">
        <title>Genome Sequence Analysis of Native Xenorhabdus Strains Isolated from Entomopathogenic Nematodes in Argentina.</title>
        <authorList>
            <person name="Palma L."/>
            <person name="Frizzo L."/>
            <person name="Kaiser S."/>
            <person name="Berry C."/>
            <person name="Caballero P."/>
            <person name="Bode H.B."/>
            <person name="Del Valle E.E."/>
        </authorList>
    </citation>
    <scope>NUCLEOTIDE SEQUENCE [LARGE SCALE GENOMIC DNA]</scope>
    <source>
        <strain evidence="3">Reich</strain>
    </source>
</reference>
<evidence type="ECO:0000259" key="1">
    <source>
        <dbReference type="PROSITE" id="PS51186"/>
    </source>
</evidence>
<accession>A0ABU4SIZ2</accession>
<proteinExistence type="predicted"/>
<dbReference type="Gene3D" id="3.40.630.30">
    <property type="match status" value="1"/>
</dbReference>
<gene>
    <name evidence="2" type="ORF">FE394_04940</name>
</gene>
<evidence type="ECO:0000313" key="3">
    <source>
        <dbReference type="Proteomes" id="UP001271640"/>
    </source>
</evidence>
<dbReference type="EMBL" id="VCDP01000016">
    <property type="protein sequence ID" value="MDX7998554.1"/>
    <property type="molecule type" value="Genomic_DNA"/>
</dbReference>
<feature type="domain" description="N-acetyltransferase" evidence="1">
    <location>
        <begin position="73"/>
        <end position="219"/>
    </location>
</feature>
<sequence length="228" mass="25996">MILKSKFFSILDSGIEGSLTRMARYGSSPDIAPDIVNIKGSITIREVGLQDALSLVNRIRANMINGNWCIKPNQTTPLDKDQVQWYSRCYSTYKLLCQINDILYSGFEDISDAREHYFFVMFYEETPIGILVFSNDATKITEPAKIEEFAIHVGMRRSGVFLMEYAVNKSKELGKNGNVKLIPARDAISVYFKYGFEFKGGYMVLEPSQNHKWGIFKDGYYFKAGCAY</sequence>
<organism evidence="2 3">
    <name type="scientific">Xenorhabdus littoralis</name>
    <dbReference type="NCBI Taxonomy" id="2582835"/>
    <lineage>
        <taxon>Bacteria</taxon>
        <taxon>Pseudomonadati</taxon>
        <taxon>Pseudomonadota</taxon>
        <taxon>Gammaproteobacteria</taxon>
        <taxon>Enterobacterales</taxon>
        <taxon>Morganellaceae</taxon>
        <taxon>Xenorhabdus</taxon>
    </lineage>
</organism>